<accession>A0AAW6E9X4</accession>
<dbReference type="Gene3D" id="2.60.120.280">
    <property type="entry name" value="Regulatory protein AraC"/>
    <property type="match status" value="1"/>
</dbReference>
<dbReference type="PRINTS" id="PR00032">
    <property type="entry name" value="HTHARAC"/>
</dbReference>
<feature type="domain" description="HTH araC/xylS-type" evidence="4">
    <location>
        <begin position="182"/>
        <end position="280"/>
    </location>
</feature>
<keyword evidence="3" id="KW-0804">Transcription</keyword>
<keyword evidence="2" id="KW-0238">DNA-binding</keyword>
<dbReference type="GO" id="GO:0043565">
    <property type="term" value="F:sequence-specific DNA binding"/>
    <property type="evidence" value="ECO:0007669"/>
    <property type="project" value="InterPro"/>
</dbReference>
<dbReference type="Pfam" id="PF12833">
    <property type="entry name" value="HTH_18"/>
    <property type="match status" value="1"/>
</dbReference>
<proteinExistence type="predicted"/>
<evidence type="ECO:0000256" key="3">
    <source>
        <dbReference type="ARBA" id="ARBA00023163"/>
    </source>
</evidence>
<dbReference type="SMART" id="SM00342">
    <property type="entry name" value="HTH_ARAC"/>
    <property type="match status" value="1"/>
</dbReference>
<comment type="caution">
    <text evidence="5">The sequence shown here is derived from an EMBL/GenBank/DDBJ whole genome shotgun (WGS) entry which is preliminary data.</text>
</comment>
<organism evidence="5 6">
    <name type="scientific">Ruminococcus bicirculans</name>
    <name type="common">ex Wegman et al. 2014</name>
    <dbReference type="NCBI Taxonomy" id="1160721"/>
    <lineage>
        <taxon>Bacteria</taxon>
        <taxon>Bacillati</taxon>
        <taxon>Bacillota</taxon>
        <taxon>Clostridia</taxon>
        <taxon>Eubacteriales</taxon>
        <taxon>Oscillospiraceae</taxon>
        <taxon>Ruminococcus</taxon>
    </lineage>
</organism>
<sequence>MKSVWKARFIMTDYYYPVLSDETSLPLYVLGIGARDREFHFVREDGYPNHQIIYCTRGQGHIIFDGHEYDIKPGDAFYLPPSVPHEYYPVGDIWETHWITFEGREAIEILKHIKLEKAKVFHINDINAVDAIFKKILYLMKTNYYYCGHQCSAYLYQFLIELHRVVNLQNGSQDGQKLNQLQPVIDYIDKNFRKELTLVELADLIDLSPQYLCRLFKECLSLRPFEYLARKRIQQAKLLLLEDKLNINEIAAEVGYNDCSYFCAVFKKHEMLSPAEFRSLHKKAGN</sequence>
<dbReference type="InterPro" id="IPR009057">
    <property type="entry name" value="Homeodomain-like_sf"/>
</dbReference>
<dbReference type="InterPro" id="IPR003313">
    <property type="entry name" value="AraC-bd"/>
</dbReference>
<dbReference type="Pfam" id="PF02311">
    <property type="entry name" value="AraC_binding"/>
    <property type="match status" value="1"/>
</dbReference>
<dbReference type="GO" id="GO:0003700">
    <property type="term" value="F:DNA-binding transcription factor activity"/>
    <property type="evidence" value="ECO:0007669"/>
    <property type="project" value="InterPro"/>
</dbReference>
<gene>
    <name evidence="5" type="ORF">PNU62_07075</name>
</gene>
<dbReference type="PANTHER" id="PTHR43280">
    <property type="entry name" value="ARAC-FAMILY TRANSCRIPTIONAL REGULATOR"/>
    <property type="match status" value="1"/>
</dbReference>
<evidence type="ECO:0000256" key="2">
    <source>
        <dbReference type="ARBA" id="ARBA00023125"/>
    </source>
</evidence>
<keyword evidence="1" id="KW-0805">Transcription regulation</keyword>
<evidence type="ECO:0000259" key="4">
    <source>
        <dbReference type="PROSITE" id="PS01124"/>
    </source>
</evidence>
<dbReference type="InterPro" id="IPR018060">
    <property type="entry name" value="HTH_AraC"/>
</dbReference>
<dbReference type="EMBL" id="JAQMLV010000008">
    <property type="protein sequence ID" value="MDB8744775.1"/>
    <property type="molecule type" value="Genomic_DNA"/>
</dbReference>
<name>A0AAW6E9X4_9FIRM</name>
<reference evidence="5" key="1">
    <citation type="submission" date="2023-01" db="EMBL/GenBank/DDBJ databases">
        <title>Human gut microbiome strain richness.</title>
        <authorList>
            <person name="Chen-Liaw A."/>
        </authorList>
    </citation>
    <scope>NUCLEOTIDE SEQUENCE</scope>
    <source>
        <strain evidence="5">1001275st1_F4_1001275B_160808</strain>
    </source>
</reference>
<dbReference type="PROSITE" id="PS01124">
    <property type="entry name" value="HTH_ARAC_FAMILY_2"/>
    <property type="match status" value="1"/>
</dbReference>
<dbReference type="SUPFAM" id="SSF51215">
    <property type="entry name" value="Regulatory protein AraC"/>
    <property type="match status" value="1"/>
</dbReference>
<dbReference type="SUPFAM" id="SSF46689">
    <property type="entry name" value="Homeodomain-like"/>
    <property type="match status" value="2"/>
</dbReference>
<dbReference type="InterPro" id="IPR037923">
    <property type="entry name" value="HTH-like"/>
</dbReference>
<dbReference type="RefSeq" id="WP_272111711.1">
    <property type="nucleotide sequence ID" value="NZ_DAWBUL010000122.1"/>
</dbReference>
<evidence type="ECO:0000313" key="6">
    <source>
        <dbReference type="Proteomes" id="UP001211015"/>
    </source>
</evidence>
<dbReference type="Proteomes" id="UP001211015">
    <property type="component" value="Unassembled WGS sequence"/>
</dbReference>
<dbReference type="AlphaFoldDB" id="A0AAW6E9X4"/>
<dbReference type="Gene3D" id="1.10.10.60">
    <property type="entry name" value="Homeodomain-like"/>
    <property type="match status" value="2"/>
</dbReference>
<dbReference type="InterPro" id="IPR020449">
    <property type="entry name" value="Tscrpt_reg_AraC-type_HTH"/>
</dbReference>
<dbReference type="PANTHER" id="PTHR43280:SF28">
    <property type="entry name" value="HTH-TYPE TRANSCRIPTIONAL ACTIVATOR RHAS"/>
    <property type="match status" value="1"/>
</dbReference>
<evidence type="ECO:0000256" key="1">
    <source>
        <dbReference type="ARBA" id="ARBA00023015"/>
    </source>
</evidence>
<evidence type="ECO:0000313" key="5">
    <source>
        <dbReference type="EMBL" id="MDB8744775.1"/>
    </source>
</evidence>
<protein>
    <submittedName>
        <fullName evidence="5">AraC family ligand binding domain-containing protein</fullName>
    </submittedName>
</protein>